<feature type="region of interest" description="Disordered" evidence="1">
    <location>
        <begin position="28"/>
        <end position="87"/>
    </location>
</feature>
<evidence type="ECO:0000313" key="2">
    <source>
        <dbReference type="EMBL" id="KAL0116445.1"/>
    </source>
</evidence>
<dbReference type="EMBL" id="JADYXP020000009">
    <property type="protein sequence ID" value="KAL0116445.1"/>
    <property type="molecule type" value="Genomic_DNA"/>
</dbReference>
<gene>
    <name evidence="2" type="ORF">PUN28_009830</name>
</gene>
<feature type="compositionally biased region" description="Basic and acidic residues" evidence="1">
    <location>
        <begin position="48"/>
        <end position="63"/>
    </location>
</feature>
<reference evidence="2 3" key="1">
    <citation type="submission" date="2023-03" db="EMBL/GenBank/DDBJ databases">
        <title>High recombination rates correlate with genetic variation in Cardiocondyla obscurior ants.</title>
        <authorList>
            <person name="Errbii M."/>
        </authorList>
    </citation>
    <scope>NUCLEOTIDE SEQUENCE [LARGE SCALE GENOMIC DNA]</scope>
    <source>
        <strain evidence="2">Alpha-2009</strain>
        <tissue evidence="2">Whole body</tissue>
    </source>
</reference>
<keyword evidence="3" id="KW-1185">Reference proteome</keyword>
<protein>
    <submittedName>
        <fullName evidence="2">Uncharacterized protein</fullName>
    </submittedName>
</protein>
<accession>A0AAW2FRC9</accession>
<evidence type="ECO:0000313" key="3">
    <source>
        <dbReference type="Proteomes" id="UP001430953"/>
    </source>
</evidence>
<proteinExistence type="predicted"/>
<feature type="compositionally biased region" description="Acidic residues" evidence="1">
    <location>
        <begin position="66"/>
        <end position="78"/>
    </location>
</feature>
<dbReference type="Proteomes" id="UP001430953">
    <property type="component" value="Unassembled WGS sequence"/>
</dbReference>
<evidence type="ECO:0000256" key="1">
    <source>
        <dbReference type="SAM" id="MobiDB-lite"/>
    </source>
</evidence>
<feature type="region of interest" description="Disordered" evidence="1">
    <location>
        <begin position="1"/>
        <end position="20"/>
    </location>
</feature>
<dbReference type="AlphaFoldDB" id="A0AAW2FRC9"/>
<name>A0AAW2FRC9_9HYME</name>
<organism evidence="2 3">
    <name type="scientific">Cardiocondyla obscurior</name>
    <dbReference type="NCBI Taxonomy" id="286306"/>
    <lineage>
        <taxon>Eukaryota</taxon>
        <taxon>Metazoa</taxon>
        <taxon>Ecdysozoa</taxon>
        <taxon>Arthropoda</taxon>
        <taxon>Hexapoda</taxon>
        <taxon>Insecta</taxon>
        <taxon>Pterygota</taxon>
        <taxon>Neoptera</taxon>
        <taxon>Endopterygota</taxon>
        <taxon>Hymenoptera</taxon>
        <taxon>Apocrita</taxon>
        <taxon>Aculeata</taxon>
        <taxon>Formicoidea</taxon>
        <taxon>Formicidae</taxon>
        <taxon>Myrmicinae</taxon>
        <taxon>Cardiocondyla</taxon>
    </lineage>
</organism>
<sequence>MGKERISEGLDKDISEDDFRPLRFFNIVNDDNGDDDNNANEVWRARVNHMDEVEEENKNRENPEGANEEEESEPEGDFMTEMQQMFD</sequence>
<comment type="caution">
    <text evidence="2">The sequence shown here is derived from an EMBL/GenBank/DDBJ whole genome shotgun (WGS) entry which is preliminary data.</text>
</comment>